<accession>A0A098EJP2</accession>
<dbReference type="EMBL" id="CCXS01000001">
    <property type="protein sequence ID" value="CEG22042.1"/>
    <property type="molecule type" value="Genomic_DNA"/>
</dbReference>
<reference evidence="3 4" key="1">
    <citation type="submission" date="2014-09" db="EMBL/GenBank/DDBJ databases">
        <authorList>
            <person name="Urmite Genomes Urmite Genomes"/>
        </authorList>
    </citation>
    <scope>NUCLEOTIDE SEQUENCE [LARGE SCALE GENOMIC DNA]</scope>
    <source>
        <strain evidence="3 4">ES2</strain>
    </source>
</reference>
<dbReference type="CDD" id="cd09912">
    <property type="entry name" value="DLP_2"/>
    <property type="match status" value="1"/>
</dbReference>
<dbReference type="OrthoDB" id="435796at2"/>
<dbReference type="RefSeq" id="WP_052650777.1">
    <property type="nucleotide sequence ID" value="NZ_CCXS01000001.1"/>
</dbReference>
<protein>
    <submittedName>
        <fullName evidence="3">Bacterial dynamin-like protein</fullName>
    </submittedName>
</protein>
<evidence type="ECO:0000313" key="4">
    <source>
        <dbReference type="Proteomes" id="UP000043699"/>
    </source>
</evidence>
<proteinExistence type="predicted"/>
<keyword evidence="1" id="KW-0812">Transmembrane</keyword>
<dbReference type="PANTHER" id="PTHR43681:SF1">
    <property type="entry name" value="SARCALUMENIN"/>
    <property type="match status" value="1"/>
</dbReference>
<gene>
    <name evidence="3" type="ORF">BN1080_00962</name>
</gene>
<organism evidence="3 4">
    <name type="scientific">Planococcus massiliensis</name>
    <dbReference type="NCBI Taxonomy" id="1499687"/>
    <lineage>
        <taxon>Bacteria</taxon>
        <taxon>Bacillati</taxon>
        <taxon>Bacillota</taxon>
        <taxon>Bacilli</taxon>
        <taxon>Bacillales</taxon>
        <taxon>Caryophanaceae</taxon>
        <taxon>Planococcus</taxon>
    </lineage>
</organism>
<keyword evidence="4" id="KW-1185">Reference proteome</keyword>
<evidence type="ECO:0000256" key="1">
    <source>
        <dbReference type="SAM" id="Phobius"/>
    </source>
</evidence>
<dbReference type="SUPFAM" id="SSF52540">
    <property type="entry name" value="P-loop containing nucleoside triphosphate hydrolases"/>
    <property type="match status" value="1"/>
</dbReference>
<dbReference type="Proteomes" id="UP000043699">
    <property type="component" value="Unassembled WGS sequence"/>
</dbReference>
<dbReference type="PANTHER" id="PTHR43681">
    <property type="entry name" value="TRANSMEMBRANE GTPASE FZO"/>
    <property type="match status" value="1"/>
</dbReference>
<keyword evidence="1" id="KW-0472">Membrane</keyword>
<evidence type="ECO:0000259" key="2">
    <source>
        <dbReference type="Pfam" id="PF00350"/>
    </source>
</evidence>
<dbReference type="InterPro" id="IPR045063">
    <property type="entry name" value="Dynamin_N"/>
</dbReference>
<dbReference type="AlphaFoldDB" id="A0A098EJP2"/>
<keyword evidence="1" id="KW-1133">Transmembrane helix</keyword>
<name>A0A098EJP2_9BACL</name>
<feature type="domain" description="Dynamin N-terminal" evidence="2">
    <location>
        <begin position="48"/>
        <end position="202"/>
    </location>
</feature>
<dbReference type="Gene3D" id="3.40.50.300">
    <property type="entry name" value="P-loop containing nucleotide triphosphate hydrolases"/>
    <property type="match status" value="1"/>
</dbReference>
<sequence>MNYLEEKIRIGQRVKETLQHLKVAMPISSQIAPLIELAEDIADDYYTIMVVGEFKHGKSTFVNALLGKDVMPRGVTPTTATINTVFHSNQQEVQVIKKNGSIEKFDSINVLNQFTAAQDFDSDEIKYIKLFMDAEILKKRVVLIDTPGVNDLSDQRTEVTHQFLPRADVVIFMCSLTSPIKHSEQIFIEEQLMKNGIERTIFAANFADSIDEEEIEEVTNFVERRLENIVGKNLSKVYPVSAKEALMGRLQNDKEMLLYSGLLEIESEIYQKIESGTRSQEKIERFEERLEAIMEVIRREIETAKIASTKSVEQLNREMKAVDSWFKEIASQEVELQKYLLEREEEINFLVGKSLIYFGNKLIEDIENQIFLFQGADIKGLVEKQIPYTIRSQFTKWIDQYESNIQQLLFKLEKEVSTGLSRSFQKQVQVQTHQGENLHYQTEAPILNAKSGNANVKAGLILGGVGSVALVLGAPLFLPIFAMGGLPFVQQKIAEKQLENVKPDLIREVHKQLDVVLQDFGFYLKRYINRAVEEIKNNTLEEFDRLLRSYQMILQQEVLKHQNETTNIDSDFNMLITLEEWIENHKRGVEING</sequence>
<dbReference type="Pfam" id="PF00350">
    <property type="entry name" value="Dynamin_N"/>
    <property type="match status" value="1"/>
</dbReference>
<dbReference type="STRING" id="1499687.BN1080_00962"/>
<dbReference type="InterPro" id="IPR027417">
    <property type="entry name" value="P-loop_NTPase"/>
</dbReference>
<evidence type="ECO:0000313" key="3">
    <source>
        <dbReference type="EMBL" id="CEG22042.1"/>
    </source>
</evidence>
<feature type="transmembrane region" description="Helical" evidence="1">
    <location>
        <begin position="460"/>
        <end position="482"/>
    </location>
</feature>
<dbReference type="InterPro" id="IPR051943">
    <property type="entry name" value="TRAFAC_Dynamin-like_GTPase"/>
</dbReference>